<protein>
    <recommendedName>
        <fullName evidence="4">ABC-2 type transport system permease protein</fullName>
    </recommendedName>
</protein>
<feature type="transmembrane region" description="Helical" evidence="1">
    <location>
        <begin position="359"/>
        <end position="379"/>
    </location>
</feature>
<evidence type="ECO:0000313" key="2">
    <source>
        <dbReference type="EMBL" id="MDT9600159.1"/>
    </source>
</evidence>
<name>A0ABU3Q9T8_9SPHN</name>
<evidence type="ECO:0008006" key="4">
    <source>
        <dbReference type="Google" id="ProtNLM"/>
    </source>
</evidence>
<dbReference type="EMBL" id="JAVUPU010000007">
    <property type="protein sequence ID" value="MDT9600159.1"/>
    <property type="molecule type" value="Genomic_DNA"/>
</dbReference>
<comment type="caution">
    <text evidence="2">The sequence shown here is derived from an EMBL/GenBank/DDBJ whole genome shotgun (WGS) entry which is preliminary data.</text>
</comment>
<proteinExistence type="predicted"/>
<keyword evidence="1" id="KW-0472">Membrane</keyword>
<feature type="transmembrane region" description="Helical" evidence="1">
    <location>
        <begin position="111"/>
        <end position="136"/>
    </location>
</feature>
<keyword evidence="1" id="KW-1133">Transmembrane helix</keyword>
<feature type="transmembrane region" description="Helical" evidence="1">
    <location>
        <begin position="63"/>
        <end position="83"/>
    </location>
</feature>
<dbReference type="RefSeq" id="WP_315727257.1">
    <property type="nucleotide sequence ID" value="NZ_JAVUPU010000007.1"/>
</dbReference>
<feature type="transmembrane region" description="Helical" evidence="1">
    <location>
        <begin position="20"/>
        <end position="39"/>
    </location>
</feature>
<feature type="transmembrane region" description="Helical" evidence="1">
    <location>
        <begin position="264"/>
        <end position="281"/>
    </location>
</feature>
<feature type="transmembrane region" description="Helical" evidence="1">
    <location>
        <begin position="148"/>
        <end position="168"/>
    </location>
</feature>
<gene>
    <name evidence="2" type="ORF">RQX22_14455</name>
</gene>
<feature type="transmembrane region" description="Helical" evidence="1">
    <location>
        <begin position="180"/>
        <end position="197"/>
    </location>
</feature>
<organism evidence="2 3">
    <name type="scientific">Sphingosinicella rhizophila</name>
    <dbReference type="NCBI Taxonomy" id="3050082"/>
    <lineage>
        <taxon>Bacteria</taxon>
        <taxon>Pseudomonadati</taxon>
        <taxon>Pseudomonadota</taxon>
        <taxon>Alphaproteobacteria</taxon>
        <taxon>Sphingomonadales</taxon>
        <taxon>Sphingosinicellaceae</taxon>
        <taxon>Sphingosinicella</taxon>
    </lineage>
</organism>
<dbReference type="Proteomes" id="UP001259572">
    <property type="component" value="Unassembled WGS sequence"/>
</dbReference>
<keyword evidence="1" id="KW-0812">Transmembrane</keyword>
<evidence type="ECO:0000256" key="1">
    <source>
        <dbReference type="SAM" id="Phobius"/>
    </source>
</evidence>
<accession>A0ABU3Q9T8</accession>
<reference evidence="2 3" key="1">
    <citation type="submission" date="2023-05" db="EMBL/GenBank/DDBJ databases">
        <authorList>
            <person name="Guo Y."/>
        </authorList>
    </citation>
    <scope>NUCLEOTIDE SEQUENCE [LARGE SCALE GENOMIC DNA]</scope>
    <source>
        <strain evidence="2 3">GR2756</strain>
    </source>
</reference>
<keyword evidence="3" id="KW-1185">Reference proteome</keyword>
<feature type="transmembrane region" description="Helical" evidence="1">
    <location>
        <begin position="428"/>
        <end position="447"/>
    </location>
</feature>
<evidence type="ECO:0000313" key="3">
    <source>
        <dbReference type="Proteomes" id="UP001259572"/>
    </source>
</evidence>
<sequence length="469" mass="49862">MSAVAVARSSLVTSLSRYSYSWGLWLLLLLAPVGARFMIAPDDGAGIQVAIGGHLPFMTSPTLGVTLGIVVSTLLLPIGFLYLRSNVTRVQPWQIEEVTAASRVAIMLGRFAADVAILFAMLAALTLAGWFLGWLIGSGPLNVWHITMALWLVAAPPLMLLAGIRIFFDSLRITRRGFGEFLYFCFWLASIAVPAAMSDTDPAYLKSTYATNMIDSAGFIRPLAGPDPKEMGQFSIGSTDIEPGRVPLDAMAGLHAPGYMASRLSWAAIAVALAAFAGLVYQPHIARNRIRKRDRIARWFARTRPPAPADPAAPPALPAAVPFIGLVKAEFRLIGGGRLFMLLAAIVALLGLGGDYRGAGSPAALLLLIFALTAQAGRTEARGLRPLAGTTLLTPWHRRAAFVLAGILWALLMAFPACFPAMSAEPLLLALATGGAASLITIALAAFSGSAFAPRMVLLVLWYGYFSAS</sequence>
<feature type="transmembrane region" description="Helical" evidence="1">
    <location>
        <begin position="333"/>
        <end position="353"/>
    </location>
</feature>
<feature type="transmembrane region" description="Helical" evidence="1">
    <location>
        <begin position="400"/>
        <end position="422"/>
    </location>
</feature>